<accession>A0A839EJY8</accession>
<reference evidence="1 2" key="1">
    <citation type="submission" date="2020-07" db="EMBL/GenBank/DDBJ databases">
        <title>Genomic Encyclopedia of Type Strains, Phase IV (KMG-V): Genome sequencing to study the core and pangenomes of soil and plant-associated prokaryotes.</title>
        <authorList>
            <person name="Whitman W."/>
        </authorList>
    </citation>
    <scope>NUCLEOTIDE SEQUENCE [LARGE SCALE GENOMIC DNA]</scope>
    <source>
        <strain evidence="1 2">AN3</strain>
    </source>
</reference>
<comment type="caution">
    <text evidence="1">The sequence shown here is derived from an EMBL/GenBank/DDBJ whole genome shotgun (WGS) entry which is preliminary data.</text>
</comment>
<keyword evidence="2" id="KW-1185">Reference proteome</keyword>
<dbReference type="AlphaFoldDB" id="A0A839EJY8"/>
<evidence type="ECO:0008006" key="3">
    <source>
        <dbReference type="Google" id="ProtNLM"/>
    </source>
</evidence>
<evidence type="ECO:0000313" key="1">
    <source>
        <dbReference type="EMBL" id="MBA8880331.1"/>
    </source>
</evidence>
<protein>
    <recommendedName>
        <fullName evidence="3">Lytic murein transglycosylase</fullName>
    </recommendedName>
</protein>
<name>A0A839EJY8_9HYPH</name>
<gene>
    <name evidence="1" type="ORF">FHW16_004051</name>
</gene>
<dbReference type="Proteomes" id="UP000549052">
    <property type="component" value="Unassembled WGS sequence"/>
</dbReference>
<organism evidence="1 2">
    <name type="scientific">Phyllobacterium myrsinacearum</name>
    <dbReference type="NCBI Taxonomy" id="28101"/>
    <lineage>
        <taxon>Bacteria</taxon>
        <taxon>Pseudomonadati</taxon>
        <taxon>Pseudomonadota</taxon>
        <taxon>Alphaproteobacteria</taxon>
        <taxon>Hyphomicrobiales</taxon>
        <taxon>Phyllobacteriaceae</taxon>
        <taxon>Phyllobacterium</taxon>
    </lineage>
</organism>
<sequence>MKLMIAVVSPPLCPVGHLPHKGGDHIDINISFNFQLLKIS</sequence>
<proteinExistence type="predicted"/>
<evidence type="ECO:0000313" key="2">
    <source>
        <dbReference type="Proteomes" id="UP000549052"/>
    </source>
</evidence>
<dbReference type="EMBL" id="JACGXN010000007">
    <property type="protein sequence ID" value="MBA8880331.1"/>
    <property type="molecule type" value="Genomic_DNA"/>
</dbReference>